<name>A0A2T6AU84_9RHOB</name>
<accession>A0A2T6AU84</accession>
<dbReference type="PANTHER" id="PTHR43395:SF10">
    <property type="entry name" value="CHEMOTAXIS PROTEIN CHEA"/>
    <property type="match status" value="1"/>
</dbReference>
<dbReference type="PANTHER" id="PTHR43395">
    <property type="entry name" value="SENSOR HISTIDINE KINASE CHEA"/>
    <property type="match status" value="1"/>
</dbReference>
<sequence length="115" mass="12876">MNSIRDTFFEECEELLESLVEGLSAMETNAEDMDVVNAVFRAVHSIKGGAGAFGLDRLVNFAHTFETVMDKVRSHELAVDEKLMKLFHRSGDQLSDLVEAERDGRDVNDEVALML</sequence>
<feature type="modified residue" description="Phosphohistidine" evidence="2">
    <location>
        <position position="44"/>
    </location>
</feature>
<feature type="domain" description="HPt" evidence="3">
    <location>
        <begin position="1"/>
        <end position="101"/>
    </location>
</feature>
<gene>
    <name evidence="4" type="ORF">C8N44_1121</name>
</gene>
<dbReference type="InterPro" id="IPR008207">
    <property type="entry name" value="Sig_transdc_His_kin_Hpt_dom"/>
</dbReference>
<keyword evidence="5" id="KW-1185">Reference proteome</keyword>
<evidence type="ECO:0000313" key="5">
    <source>
        <dbReference type="Proteomes" id="UP000244069"/>
    </source>
</evidence>
<dbReference type="Gene3D" id="1.20.120.160">
    <property type="entry name" value="HPT domain"/>
    <property type="match status" value="1"/>
</dbReference>
<dbReference type="EMBL" id="QBKN01000012">
    <property type="protein sequence ID" value="PTX47377.1"/>
    <property type="molecule type" value="Genomic_DNA"/>
</dbReference>
<dbReference type="InterPro" id="IPR051315">
    <property type="entry name" value="Bact_Chemotaxis_CheA"/>
</dbReference>
<proteinExistence type="predicted"/>
<dbReference type="InterPro" id="IPR036641">
    <property type="entry name" value="HPT_dom_sf"/>
</dbReference>
<reference evidence="4 5" key="1">
    <citation type="submission" date="2018-04" db="EMBL/GenBank/DDBJ databases">
        <title>Genomic Encyclopedia of Archaeal and Bacterial Type Strains, Phase II (KMG-II): from individual species to whole genera.</title>
        <authorList>
            <person name="Goeker M."/>
        </authorList>
    </citation>
    <scope>NUCLEOTIDE SEQUENCE [LARGE SCALE GENOMIC DNA]</scope>
    <source>
        <strain evidence="4 5">DSM 29329</strain>
    </source>
</reference>
<evidence type="ECO:0000313" key="4">
    <source>
        <dbReference type="EMBL" id="PTX47377.1"/>
    </source>
</evidence>
<keyword evidence="1" id="KW-0902">Two-component regulatory system</keyword>
<dbReference type="SMART" id="SM00073">
    <property type="entry name" value="HPT"/>
    <property type="match status" value="1"/>
</dbReference>
<dbReference type="PROSITE" id="PS50894">
    <property type="entry name" value="HPT"/>
    <property type="match status" value="1"/>
</dbReference>
<organism evidence="4 5">
    <name type="scientific">Allosediminivita pacifica</name>
    <dbReference type="NCBI Taxonomy" id="1267769"/>
    <lineage>
        <taxon>Bacteria</taxon>
        <taxon>Pseudomonadati</taxon>
        <taxon>Pseudomonadota</taxon>
        <taxon>Alphaproteobacteria</taxon>
        <taxon>Rhodobacterales</taxon>
        <taxon>Paracoccaceae</taxon>
        <taxon>Allosediminivita</taxon>
    </lineage>
</organism>
<dbReference type="CDD" id="cd00088">
    <property type="entry name" value="HPT"/>
    <property type="match status" value="1"/>
</dbReference>
<keyword evidence="2" id="KW-0597">Phosphoprotein</keyword>
<evidence type="ECO:0000256" key="1">
    <source>
        <dbReference type="ARBA" id="ARBA00023012"/>
    </source>
</evidence>
<dbReference type="GO" id="GO:0000160">
    <property type="term" value="P:phosphorelay signal transduction system"/>
    <property type="evidence" value="ECO:0007669"/>
    <property type="project" value="UniProtKB-KW"/>
</dbReference>
<evidence type="ECO:0000256" key="2">
    <source>
        <dbReference type="PROSITE-ProRule" id="PRU00110"/>
    </source>
</evidence>
<dbReference type="Pfam" id="PF01627">
    <property type="entry name" value="Hpt"/>
    <property type="match status" value="1"/>
</dbReference>
<dbReference type="AlphaFoldDB" id="A0A2T6AU84"/>
<comment type="caution">
    <text evidence="4">The sequence shown here is derived from an EMBL/GenBank/DDBJ whole genome shotgun (WGS) entry which is preliminary data.</text>
</comment>
<protein>
    <submittedName>
        <fullName evidence="4">Hpt domain-containing protein</fullName>
    </submittedName>
</protein>
<dbReference type="Proteomes" id="UP000244069">
    <property type="component" value="Unassembled WGS sequence"/>
</dbReference>
<evidence type="ECO:0000259" key="3">
    <source>
        <dbReference type="PROSITE" id="PS50894"/>
    </source>
</evidence>
<dbReference type="SUPFAM" id="SSF47226">
    <property type="entry name" value="Histidine-containing phosphotransfer domain, HPT domain"/>
    <property type="match status" value="1"/>
</dbReference>
<dbReference type="GO" id="GO:0004672">
    <property type="term" value="F:protein kinase activity"/>
    <property type="evidence" value="ECO:0007669"/>
    <property type="project" value="UniProtKB-ARBA"/>
</dbReference>